<name>A0A914VEI1_9BILA</name>
<dbReference type="Proteomes" id="UP000887566">
    <property type="component" value="Unplaced"/>
</dbReference>
<organism evidence="1 2">
    <name type="scientific">Plectus sambesii</name>
    <dbReference type="NCBI Taxonomy" id="2011161"/>
    <lineage>
        <taxon>Eukaryota</taxon>
        <taxon>Metazoa</taxon>
        <taxon>Ecdysozoa</taxon>
        <taxon>Nematoda</taxon>
        <taxon>Chromadorea</taxon>
        <taxon>Plectida</taxon>
        <taxon>Plectina</taxon>
        <taxon>Plectoidea</taxon>
        <taxon>Plectidae</taxon>
        <taxon>Plectus</taxon>
    </lineage>
</organism>
<dbReference type="GO" id="GO:0000417">
    <property type="term" value="C:HIR complex"/>
    <property type="evidence" value="ECO:0007669"/>
    <property type="project" value="TreeGrafter"/>
</dbReference>
<dbReference type="GO" id="GO:0031491">
    <property type="term" value="F:nucleosome binding"/>
    <property type="evidence" value="ECO:0007669"/>
    <property type="project" value="TreeGrafter"/>
</dbReference>
<dbReference type="GO" id="GO:0000785">
    <property type="term" value="C:chromatin"/>
    <property type="evidence" value="ECO:0007669"/>
    <property type="project" value="TreeGrafter"/>
</dbReference>
<evidence type="ECO:0000313" key="2">
    <source>
        <dbReference type="WBParaSite" id="PSAMB.scaffold18561size919.g37616.t1"/>
    </source>
</evidence>
<dbReference type="GO" id="GO:0006338">
    <property type="term" value="P:chromatin remodeling"/>
    <property type="evidence" value="ECO:0007669"/>
    <property type="project" value="TreeGrafter"/>
</dbReference>
<dbReference type="PANTHER" id="PTHR13831:SF0">
    <property type="entry name" value="PROTEIN HIRA"/>
    <property type="match status" value="1"/>
</dbReference>
<dbReference type="InterPro" id="IPR011047">
    <property type="entry name" value="Quinoprotein_ADH-like_sf"/>
</dbReference>
<sequence>MQLVKPPWINHGGGAIYSLDIHPSGKKVVTCGQGSQGGSGVVNVWNLTPVLDEKAGIDENVPKLLSRMLHTRE</sequence>
<dbReference type="GO" id="GO:0006351">
    <property type="term" value="P:DNA-templated transcription"/>
    <property type="evidence" value="ECO:0007669"/>
    <property type="project" value="InterPro"/>
</dbReference>
<accession>A0A914VEI1</accession>
<dbReference type="WBParaSite" id="PSAMB.scaffold18561size919.g37616.t1">
    <property type="protein sequence ID" value="PSAMB.scaffold18561size919.g37616.t1"/>
    <property type="gene ID" value="PSAMB.scaffold18561size919.g37616"/>
</dbReference>
<proteinExistence type="predicted"/>
<dbReference type="AlphaFoldDB" id="A0A914VEI1"/>
<dbReference type="GO" id="GO:0005634">
    <property type="term" value="C:nucleus"/>
    <property type="evidence" value="ECO:0007669"/>
    <property type="project" value="InterPro"/>
</dbReference>
<dbReference type="SUPFAM" id="SSF50998">
    <property type="entry name" value="Quinoprotein alcohol dehydrogenase-like"/>
    <property type="match status" value="1"/>
</dbReference>
<protein>
    <submittedName>
        <fullName evidence="2">Uncharacterized protein</fullName>
    </submittedName>
</protein>
<evidence type="ECO:0000313" key="1">
    <source>
        <dbReference type="Proteomes" id="UP000887566"/>
    </source>
</evidence>
<reference evidence="2" key="1">
    <citation type="submission" date="2022-11" db="UniProtKB">
        <authorList>
            <consortium name="WormBaseParasite"/>
        </authorList>
    </citation>
    <scope>IDENTIFICATION</scope>
</reference>
<dbReference type="PANTHER" id="PTHR13831">
    <property type="entry name" value="MEMBER OF THE HIR1 FAMILY OF WD-REPEAT PROTEINS"/>
    <property type="match status" value="1"/>
</dbReference>
<dbReference type="InterPro" id="IPR031120">
    <property type="entry name" value="HIR1-like"/>
</dbReference>
<keyword evidence="1" id="KW-1185">Reference proteome</keyword>